<reference evidence="1" key="1">
    <citation type="submission" date="2022-08" db="UniProtKB">
        <authorList>
            <consortium name="EnsemblMetazoa"/>
        </authorList>
    </citation>
    <scope>IDENTIFICATION</scope>
    <source>
        <strain evidence="1">Dongola</strain>
    </source>
</reference>
<keyword evidence="2" id="KW-1185">Reference proteome</keyword>
<dbReference type="EnsemblMetazoa" id="AARA004674-RA">
    <property type="protein sequence ID" value="AARA004674-PA"/>
    <property type="gene ID" value="AARA004674"/>
</dbReference>
<dbReference type="VEuPathDB" id="VectorBase:AARA004674"/>
<dbReference type="Proteomes" id="UP000075840">
    <property type="component" value="Unassembled WGS sequence"/>
</dbReference>
<evidence type="ECO:0000313" key="1">
    <source>
        <dbReference type="EnsemblMetazoa" id="AARA004674-PA"/>
    </source>
</evidence>
<protein>
    <submittedName>
        <fullName evidence="1">Uncharacterized protein</fullName>
    </submittedName>
</protein>
<proteinExistence type="predicted"/>
<accession>A0A182HTS0</accession>
<evidence type="ECO:0000313" key="2">
    <source>
        <dbReference type="Proteomes" id="UP000075840"/>
    </source>
</evidence>
<dbReference type="EMBL" id="APCN01000583">
    <property type="status" value="NOT_ANNOTATED_CDS"/>
    <property type="molecule type" value="Genomic_DNA"/>
</dbReference>
<dbReference type="AlphaFoldDB" id="A0A182HTS0"/>
<sequence>MVSPGKCPAKPTPRLSMCALHFRLLSSCPASGASQSAP</sequence>
<organism evidence="1 2">
    <name type="scientific">Anopheles arabiensis</name>
    <name type="common">Mosquito</name>
    <dbReference type="NCBI Taxonomy" id="7173"/>
    <lineage>
        <taxon>Eukaryota</taxon>
        <taxon>Metazoa</taxon>
        <taxon>Ecdysozoa</taxon>
        <taxon>Arthropoda</taxon>
        <taxon>Hexapoda</taxon>
        <taxon>Insecta</taxon>
        <taxon>Pterygota</taxon>
        <taxon>Neoptera</taxon>
        <taxon>Endopterygota</taxon>
        <taxon>Diptera</taxon>
        <taxon>Nematocera</taxon>
        <taxon>Culicoidea</taxon>
        <taxon>Culicidae</taxon>
        <taxon>Anophelinae</taxon>
        <taxon>Anopheles</taxon>
    </lineage>
</organism>
<name>A0A182HTS0_ANOAR</name>